<organism evidence="4 5">
    <name type="scientific">Noviluteimonas lactosilytica</name>
    <dbReference type="NCBI Taxonomy" id="2888523"/>
    <lineage>
        <taxon>Bacteria</taxon>
        <taxon>Pseudomonadati</taxon>
        <taxon>Pseudomonadota</taxon>
        <taxon>Gammaproteobacteria</taxon>
        <taxon>Lysobacterales</taxon>
        <taxon>Lysobacteraceae</taxon>
        <taxon>Noviluteimonas</taxon>
    </lineage>
</organism>
<evidence type="ECO:0000313" key="4">
    <source>
        <dbReference type="EMBL" id="MCC8364220.1"/>
    </source>
</evidence>
<evidence type="ECO:0000256" key="2">
    <source>
        <dbReference type="SAM" id="SignalP"/>
    </source>
</evidence>
<keyword evidence="5" id="KW-1185">Reference proteome</keyword>
<accession>A0ABS8JKT1</accession>
<dbReference type="InterPro" id="IPR036249">
    <property type="entry name" value="Thioredoxin-like_sf"/>
</dbReference>
<dbReference type="CDD" id="cd03019">
    <property type="entry name" value="DsbA_DsbA"/>
    <property type="match status" value="1"/>
</dbReference>
<dbReference type="RefSeq" id="WP_230528018.1">
    <property type="nucleotide sequence ID" value="NZ_JAJGAK010000004.1"/>
</dbReference>
<dbReference type="InterPro" id="IPR023205">
    <property type="entry name" value="DsbA/DsbL"/>
</dbReference>
<dbReference type="InterPro" id="IPR012336">
    <property type="entry name" value="Thioredoxin-like_fold"/>
</dbReference>
<keyword evidence="1 2" id="KW-0732">Signal</keyword>
<dbReference type="EMBL" id="JAJGAK010000004">
    <property type="protein sequence ID" value="MCC8364220.1"/>
    <property type="molecule type" value="Genomic_DNA"/>
</dbReference>
<reference evidence="4" key="1">
    <citation type="submission" date="2021-10" db="EMBL/GenBank/DDBJ databases">
        <authorList>
            <person name="Lyu M."/>
            <person name="Wang X."/>
            <person name="Meng X."/>
            <person name="Xu K."/>
        </authorList>
    </citation>
    <scope>NUCLEOTIDE SEQUENCE</scope>
    <source>
        <strain evidence="4">A6</strain>
    </source>
</reference>
<sequence length="283" mass="29496">MTPRVLLPLLLLALAACSQSNTPPAADTAAAASTAAMPVSADEPAASATVAPAAASTAAVAQDPAADAAAQQALAAASDPSGLVEGRDYEVIKNGEPWKPLNGKIEVVEVFGYVCPACAAFDPLVESWKAKLPADVRFSYVPAPFGPEWNPYAKAFYVAEAMNLVDKSHSALIREIHVTQSMPGEGDGPNEQKIADFYGKYGANPKEFLSTMNSFSVNAQVNKGRQFMIRSGANSTPTLIVNGKYRVTGNSFEDMIRIASQLIARERAATAGPAAPAAAPSQG</sequence>
<dbReference type="SUPFAM" id="SSF52833">
    <property type="entry name" value="Thioredoxin-like"/>
    <property type="match status" value="1"/>
</dbReference>
<dbReference type="PROSITE" id="PS51257">
    <property type="entry name" value="PROKAR_LIPOPROTEIN"/>
    <property type="match status" value="1"/>
</dbReference>
<feature type="chain" id="PRO_5045876760" evidence="2">
    <location>
        <begin position="26"/>
        <end position="283"/>
    </location>
</feature>
<dbReference type="InterPro" id="IPR013766">
    <property type="entry name" value="Thioredoxin_domain"/>
</dbReference>
<evidence type="ECO:0000256" key="1">
    <source>
        <dbReference type="ARBA" id="ARBA00022729"/>
    </source>
</evidence>
<dbReference type="Proteomes" id="UP001165293">
    <property type="component" value="Unassembled WGS sequence"/>
</dbReference>
<dbReference type="PANTHER" id="PTHR35891:SF2">
    <property type="entry name" value="THIOL:DISULFIDE INTERCHANGE PROTEIN DSBA"/>
    <property type="match status" value="1"/>
</dbReference>
<evidence type="ECO:0000313" key="5">
    <source>
        <dbReference type="Proteomes" id="UP001165293"/>
    </source>
</evidence>
<proteinExistence type="predicted"/>
<dbReference type="Gene3D" id="3.40.30.10">
    <property type="entry name" value="Glutaredoxin"/>
    <property type="match status" value="1"/>
</dbReference>
<dbReference type="InterPro" id="IPR050824">
    <property type="entry name" value="Thiol_disulfide_DsbA"/>
</dbReference>
<dbReference type="PANTHER" id="PTHR35891">
    <property type="entry name" value="THIOL:DISULFIDE INTERCHANGE PROTEIN DSBA"/>
    <property type="match status" value="1"/>
</dbReference>
<dbReference type="Pfam" id="PF13462">
    <property type="entry name" value="Thioredoxin_4"/>
    <property type="match status" value="1"/>
</dbReference>
<protein>
    <submittedName>
        <fullName evidence="4">Thiol:disulfide interchange protein DsbA/DsbL</fullName>
    </submittedName>
</protein>
<evidence type="ECO:0000259" key="3">
    <source>
        <dbReference type="PROSITE" id="PS51352"/>
    </source>
</evidence>
<dbReference type="PROSITE" id="PS51352">
    <property type="entry name" value="THIOREDOXIN_2"/>
    <property type="match status" value="1"/>
</dbReference>
<comment type="caution">
    <text evidence="4">The sequence shown here is derived from an EMBL/GenBank/DDBJ whole genome shotgun (WGS) entry which is preliminary data.</text>
</comment>
<feature type="signal peptide" evidence="2">
    <location>
        <begin position="1"/>
        <end position="25"/>
    </location>
</feature>
<feature type="domain" description="Thioredoxin" evidence="3">
    <location>
        <begin position="59"/>
        <end position="264"/>
    </location>
</feature>
<name>A0ABS8JKT1_9GAMM</name>
<gene>
    <name evidence="4" type="ORF">LK996_14175</name>
</gene>